<name>L1JDP2_GUITC</name>
<dbReference type="PROSITE" id="PS51443">
    <property type="entry name" value="PCS"/>
    <property type="match status" value="1"/>
</dbReference>
<evidence type="ECO:0000256" key="2">
    <source>
        <dbReference type="ARBA" id="ARBA00022539"/>
    </source>
</evidence>
<dbReference type="SUPFAM" id="SSF54001">
    <property type="entry name" value="Cysteine proteinases"/>
    <property type="match status" value="1"/>
</dbReference>
<dbReference type="eggNOG" id="KOG0632">
    <property type="taxonomic scope" value="Eukaryota"/>
</dbReference>
<evidence type="ECO:0000259" key="5">
    <source>
        <dbReference type="PROSITE" id="PS51443"/>
    </source>
</evidence>
<dbReference type="EMBL" id="JH992995">
    <property type="protein sequence ID" value="EKX46230.1"/>
    <property type="molecule type" value="Genomic_DNA"/>
</dbReference>
<keyword evidence="3" id="KW-0808">Transferase</keyword>
<dbReference type="OMA" id="WIAPIAE"/>
<dbReference type="InterPro" id="IPR007719">
    <property type="entry name" value="PCS_N"/>
</dbReference>
<dbReference type="EC" id="2.3.2.15" evidence="1"/>
<dbReference type="InterPro" id="IPR040409">
    <property type="entry name" value="PCS-like"/>
</dbReference>
<dbReference type="EnsemblProtists" id="EKX46230">
    <property type="protein sequence ID" value="EKX46230"/>
    <property type="gene ID" value="GUITHDRAFT_107845"/>
</dbReference>
<dbReference type="GO" id="GO:0046938">
    <property type="term" value="P:phytochelatin biosynthetic process"/>
    <property type="evidence" value="ECO:0007669"/>
    <property type="project" value="InterPro"/>
</dbReference>
<dbReference type="GeneID" id="17302865"/>
<dbReference type="KEGG" id="gtt:GUITHDRAFT_107845"/>
<dbReference type="GO" id="GO:0046872">
    <property type="term" value="F:metal ion binding"/>
    <property type="evidence" value="ECO:0007669"/>
    <property type="project" value="UniProtKB-KW"/>
</dbReference>
<dbReference type="Pfam" id="PF05023">
    <property type="entry name" value="Phytochelatin"/>
    <property type="match status" value="1"/>
</dbReference>
<dbReference type="GO" id="GO:0010038">
    <property type="term" value="P:response to metal ion"/>
    <property type="evidence" value="ECO:0007669"/>
    <property type="project" value="InterPro"/>
</dbReference>
<evidence type="ECO:0000313" key="8">
    <source>
        <dbReference type="Proteomes" id="UP000011087"/>
    </source>
</evidence>
<dbReference type="PANTHER" id="PTHR33447:SF20">
    <property type="entry name" value="GLUTATHIONE GAMMA-GLUTAMYLCYSTEINYLTRANSFERASE"/>
    <property type="match status" value="1"/>
</dbReference>
<proteinExistence type="predicted"/>
<accession>L1JDP2</accession>
<dbReference type="AlphaFoldDB" id="L1JDP2"/>
<dbReference type="Gene3D" id="3.90.70.30">
    <property type="entry name" value="Phytochelatin synthase, N-terminal domain"/>
    <property type="match status" value="1"/>
</dbReference>
<keyword evidence="4" id="KW-0479">Metal-binding</keyword>
<protein>
    <recommendedName>
        <fullName evidence="1">glutathione gamma-glutamylcysteinyltransferase</fullName>
        <ecNumber evidence="1">2.3.2.15</ecNumber>
    </recommendedName>
</protein>
<dbReference type="Proteomes" id="UP000011087">
    <property type="component" value="Unassembled WGS sequence"/>
</dbReference>
<keyword evidence="2" id="KW-0104">Cadmium</keyword>
<gene>
    <name evidence="6" type="ORF">GUITHDRAFT_107845</name>
</gene>
<evidence type="ECO:0000313" key="6">
    <source>
        <dbReference type="EMBL" id="EKX46230.1"/>
    </source>
</evidence>
<evidence type="ECO:0000313" key="7">
    <source>
        <dbReference type="EnsemblProtists" id="EKX46230"/>
    </source>
</evidence>
<dbReference type="RefSeq" id="XP_005833210.1">
    <property type="nucleotide sequence ID" value="XM_005833153.1"/>
</dbReference>
<dbReference type="PaxDb" id="55529-EKX46230"/>
<reference evidence="6 8" key="1">
    <citation type="journal article" date="2012" name="Nature">
        <title>Algal genomes reveal evolutionary mosaicism and the fate of nucleomorphs.</title>
        <authorList>
            <consortium name="DOE Joint Genome Institute"/>
            <person name="Curtis B.A."/>
            <person name="Tanifuji G."/>
            <person name="Burki F."/>
            <person name="Gruber A."/>
            <person name="Irimia M."/>
            <person name="Maruyama S."/>
            <person name="Arias M.C."/>
            <person name="Ball S.G."/>
            <person name="Gile G.H."/>
            <person name="Hirakawa Y."/>
            <person name="Hopkins J.F."/>
            <person name="Kuo A."/>
            <person name="Rensing S.A."/>
            <person name="Schmutz J."/>
            <person name="Symeonidi A."/>
            <person name="Elias M."/>
            <person name="Eveleigh R.J."/>
            <person name="Herman E.K."/>
            <person name="Klute M.J."/>
            <person name="Nakayama T."/>
            <person name="Obornik M."/>
            <person name="Reyes-Prieto A."/>
            <person name="Armbrust E.V."/>
            <person name="Aves S.J."/>
            <person name="Beiko R.G."/>
            <person name="Coutinho P."/>
            <person name="Dacks J.B."/>
            <person name="Durnford D.G."/>
            <person name="Fast N.M."/>
            <person name="Green B.R."/>
            <person name="Grisdale C.J."/>
            <person name="Hempel F."/>
            <person name="Henrissat B."/>
            <person name="Hoppner M.P."/>
            <person name="Ishida K."/>
            <person name="Kim E."/>
            <person name="Koreny L."/>
            <person name="Kroth P.G."/>
            <person name="Liu Y."/>
            <person name="Malik S.B."/>
            <person name="Maier U.G."/>
            <person name="McRose D."/>
            <person name="Mock T."/>
            <person name="Neilson J.A."/>
            <person name="Onodera N.T."/>
            <person name="Poole A.M."/>
            <person name="Pritham E.J."/>
            <person name="Richards T.A."/>
            <person name="Rocap G."/>
            <person name="Roy S.W."/>
            <person name="Sarai C."/>
            <person name="Schaack S."/>
            <person name="Shirato S."/>
            <person name="Slamovits C.H."/>
            <person name="Spencer D.F."/>
            <person name="Suzuki S."/>
            <person name="Worden A.Z."/>
            <person name="Zauner S."/>
            <person name="Barry K."/>
            <person name="Bell C."/>
            <person name="Bharti A.K."/>
            <person name="Crow J.A."/>
            <person name="Grimwood J."/>
            <person name="Kramer R."/>
            <person name="Lindquist E."/>
            <person name="Lucas S."/>
            <person name="Salamov A."/>
            <person name="McFadden G.I."/>
            <person name="Lane C.E."/>
            <person name="Keeling P.J."/>
            <person name="Gray M.W."/>
            <person name="Grigoriev I.V."/>
            <person name="Archibald J.M."/>
        </authorList>
    </citation>
    <scope>NUCLEOTIDE SEQUENCE</scope>
    <source>
        <strain evidence="6 8">CCMP2712</strain>
    </source>
</reference>
<dbReference type="InterPro" id="IPR038765">
    <property type="entry name" value="Papain-like_cys_pep_sf"/>
</dbReference>
<reference evidence="8" key="2">
    <citation type="submission" date="2012-11" db="EMBL/GenBank/DDBJ databases">
        <authorList>
            <person name="Kuo A."/>
            <person name="Curtis B.A."/>
            <person name="Tanifuji G."/>
            <person name="Burki F."/>
            <person name="Gruber A."/>
            <person name="Irimia M."/>
            <person name="Maruyama S."/>
            <person name="Arias M.C."/>
            <person name="Ball S.G."/>
            <person name="Gile G.H."/>
            <person name="Hirakawa Y."/>
            <person name="Hopkins J.F."/>
            <person name="Rensing S.A."/>
            <person name="Schmutz J."/>
            <person name="Symeonidi A."/>
            <person name="Elias M."/>
            <person name="Eveleigh R.J."/>
            <person name="Herman E.K."/>
            <person name="Klute M.J."/>
            <person name="Nakayama T."/>
            <person name="Obornik M."/>
            <person name="Reyes-Prieto A."/>
            <person name="Armbrust E.V."/>
            <person name="Aves S.J."/>
            <person name="Beiko R.G."/>
            <person name="Coutinho P."/>
            <person name="Dacks J.B."/>
            <person name="Durnford D.G."/>
            <person name="Fast N.M."/>
            <person name="Green B.R."/>
            <person name="Grisdale C."/>
            <person name="Hempe F."/>
            <person name="Henrissat B."/>
            <person name="Hoppner M.P."/>
            <person name="Ishida K.-I."/>
            <person name="Kim E."/>
            <person name="Koreny L."/>
            <person name="Kroth P.G."/>
            <person name="Liu Y."/>
            <person name="Malik S.-B."/>
            <person name="Maier U.G."/>
            <person name="McRose D."/>
            <person name="Mock T."/>
            <person name="Neilson J.A."/>
            <person name="Onodera N.T."/>
            <person name="Poole A.M."/>
            <person name="Pritham E.J."/>
            <person name="Richards T.A."/>
            <person name="Rocap G."/>
            <person name="Roy S.W."/>
            <person name="Sarai C."/>
            <person name="Schaack S."/>
            <person name="Shirato S."/>
            <person name="Slamovits C.H."/>
            <person name="Spencer D.F."/>
            <person name="Suzuki S."/>
            <person name="Worden A.Z."/>
            <person name="Zauner S."/>
            <person name="Barry K."/>
            <person name="Bell C."/>
            <person name="Bharti A.K."/>
            <person name="Crow J.A."/>
            <person name="Grimwood J."/>
            <person name="Kramer R."/>
            <person name="Lindquist E."/>
            <person name="Lucas S."/>
            <person name="Salamov A."/>
            <person name="McFadden G.I."/>
            <person name="Lane C.E."/>
            <person name="Keeling P.J."/>
            <person name="Gray M.W."/>
            <person name="Grigoriev I.V."/>
            <person name="Archibald J.M."/>
        </authorList>
    </citation>
    <scope>NUCLEOTIDE SEQUENCE</scope>
    <source>
        <strain evidence="8">CCMP2712</strain>
    </source>
</reference>
<sequence>MPSRDPWEPPRRSLVVQEICKKVGCSAQEGDKMLAETEQELILHGNTSESTAMLEHAAASGMSLATRMFPLFRKQVHLRTCGLASLSISLDYLLGHKSVSITEGDIEAVINQSSCSRVSEIHSRGMTLAELSEVTMEVKKSTMAAPIASEVVRLTDEDSLRSLLTQHLACPRASATSAVICNYSMAVAGQGHWWGGHFSPAAAMDPETDRVLILDVWMFTHPFWIEIKRLYNAMDTVDKTCGERRGVLVLHATRET</sequence>
<reference evidence="7" key="3">
    <citation type="submission" date="2016-03" db="UniProtKB">
        <authorList>
            <consortium name="EnsemblProtists"/>
        </authorList>
    </citation>
    <scope>IDENTIFICATION</scope>
</reference>
<organism evidence="6">
    <name type="scientific">Guillardia theta (strain CCMP2712)</name>
    <name type="common">Cryptophyte</name>
    <dbReference type="NCBI Taxonomy" id="905079"/>
    <lineage>
        <taxon>Eukaryota</taxon>
        <taxon>Cryptophyceae</taxon>
        <taxon>Pyrenomonadales</taxon>
        <taxon>Geminigeraceae</taxon>
        <taxon>Guillardia</taxon>
    </lineage>
</organism>
<evidence type="ECO:0000256" key="1">
    <source>
        <dbReference type="ARBA" id="ARBA00012468"/>
    </source>
</evidence>
<keyword evidence="8" id="KW-1185">Reference proteome</keyword>
<dbReference type="OrthoDB" id="448954at2759"/>
<dbReference type="InterPro" id="IPR038156">
    <property type="entry name" value="PCS_N_sf"/>
</dbReference>
<evidence type="ECO:0000256" key="4">
    <source>
        <dbReference type="ARBA" id="ARBA00022723"/>
    </source>
</evidence>
<evidence type="ECO:0000256" key="3">
    <source>
        <dbReference type="ARBA" id="ARBA00022679"/>
    </source>
</evidence>
<dbReference type="HOGENOM" id="CLU_1087561_0_0_1"/>
<dbReference type="GO" id="GO:0016756">
    <property type="term" value="F:glutathione gamma-glutamylcysteinyltransferase activity"/>
    <property type="evidence" value="ECO:0007669"/>
    <property type="project" value="UniProtKB-EC"/>
</dbReference>
<feature type="domain" description="Peptidase C83" evidence="5">
    <location>
        <begin position="27"/>
        <end position="255"/>
    </location>
</feature>
<dbReference type="PANTHER" id="PTHR33447">
    <property type="entry name" value="GLUTATHIONE GAMMA-GLUTAMYLCYSTEINYLTRANSFERASE"/>
    <property type="match status" value="1"/>
</dbReference>